<dbReference type="InterPro" id="IPR018948">
    <property type="entry name" value="GTP-bd_TrmE_N"/>
</dbReference>
<dbReference type="Pfam" id="PF12631">
    <property type="entry name" value="MnmE_helical"/>
    <property type="match status" value="1"/>
</dbReference>
<dbReference type="InterPro" id="IPR031168">
    <property type="entry name" value="G_TrmE"/>
</dbReference>
<evidence type="ECO:0000256" key="5">
    <source>
        <dbReference type="ARBA" id="ARBA00023134"/>
    </source>
</evidence>
<evidence type="ECO:0000259" key="8">
    <source>
        <dbReference type="PROSITE" id="PS51709"/>
    </source>
</evidence>
<dbReference type="CDD" id="cd14858">
    <property type="entry name" value="TrmE_N"/>
    <property type="match status" value="1"/>
</dbReference>
<dbReference type="GO" id="GO:0003924">
    <property type="term" value="F:GTPase activity"/>
    <property type="evidence" value="ECO:0007669"/>
    <property type="project" value="UniProtKB-UniRule"/>
</dbReference>
<feature type="binding site" evidence="6">
    <location>
        <begin position="276"/>
        <end position="279"/>
    </location>
    <ligand>
        <name>GTP</name>
        <dbReference type="ChEBI" id="CHEBI:37565"/>
    </ligand>
</feature>
<comment type="function">
    <text evidence="6">Exhibits a very high intrinsic GTPase hydrolysis rate. Involved in the addition of a carboxymethylaminomethyl (cmnm) group at the wobble position (U34) of certain tRNAs, forming tRNA-cmnm(5)s(2)U34.</text>
</comment>
<dbReference type="NCBIfam" id="TIGR00231">
    <property type="entry name" value="small_GTP"/>
    <property type="match status" value="1"/>
</dbReference>
<evidence type="ECO:0000256" key="3">
    <source>
        <dbReference type="ARBA" id="ARBA00022741"/>
    </source>
</evidence>
<organism evidence="9 10">
    <name type="scientific">Candidatus Limadaptatus stercoripullorum</name>
    <dbReference type="NCBI Taxonomy" id="2840846"/>
    <lineage>
        <taxon>Bacteria</taxon>
        <taxon>Bacillati</taxon>
        <taxon>Bacillota</taxon>
        <taxon>Clostridia</taxon>
        <taxon>Eubacteriales</taxon>
        <taxon>Candidatus Limadaptatus</taxon>
    </lineage>
</organism>
<dbReference type="EC" id="3.6.-.-" evidence="6"/>
<comment type="caution">
    <text evidence="6">Lacks conserved residue(s) required for the propagation of feature annotation.</text>
</comment>
<dbReference type="GO" id="GO:0002098">
    <property type="term" value="P:tRNA wobble uridine modification"/>
    <property type="evidence" value="ECO:0007669"/>
    <property type="project" value="TreeGrafter"/>
</dbReference>
<dbReference type="PROSITE" id="PS51709">
    <property type="entry name" value="G_TRME"/>
    <property type="match status" value="1"/>
</dbReference>
<feature type="binding site" evidence="6">
    <location>
        <position position="253"/>
    </location>
    <ligand>
        <name>K(+)</name>
        <dbReference type="ChEBI" id="CHEBI:29103"/>
    </ligand>
</feature>
<dbReference type="PANTHER" id="PTHR42714:SF2">
    <property type="entry name" value="TRNA MODIFICATION GTPASE GTPBP3, MITOCHONDRIAL"/>
    <property type="match status" value="1"/>
</dbReference>
<feature type="domain" description="TrmE-type G" evidence="8">
    <location>
        <begin position="222"/>
        <end position="371"/>
    </location>
</feature>
<dbReference type="PANTHER" id="PTHR42714">
    <property type="entry name" value="TRNA MODIFICATION GTPASE GTPBP3"/>
    <property type="match status" value="1"/>
</dbReference>
<feature type="binding site" evidence="6">
    <location>
        <begin position="232"/>
        <end position="237"/>
    </location>
    <ligand>
        <name>GTP</name>
        <dbReference type="ChEBI" id="CHEBI:37565"/>
    </ligand>
</feature>
<evidence type="ECO:0000313" key="9">
    <source>
        <dbReference type="EMBL" id="HIU99413.1"/>
    </source>
</evidence>
<evidence type="ECO:0000256" key="1">
    <source>
        <dbReference type="ARBA" id="ARBA00011043"/>
    </source>
</evidence>
<dbReference type="HAMAP" id="MF_00379">
    <property type="entry name" value="GTPase_MnmE"/>
    <property type="match status" value="1"/>
</dbReference>
<dbReference type="InterPro" id="IPR027266">
    <property type="entry name" value="TrmE/GcvT-like"/>
</dbReference>
<dbReference type="InterPro" id="IPR005225">
    <property type="entry name" value="Small_GTP-bd"/>
</dbReference>
<keyword evidence="3 6" id="KW-0547">Nucleotide-binding</keyword>
<comment type="similarity">
    <text evidence="1 6 7">Belongs to the TRAFAC class TrmE-Era-EngA-EngB-Septin-like GTPase superfamily. TrmE GTPase family.</text>
</comment>
<keyword evidence="4 6" id="KW-0630">Potassium</keyword>
<dbReference type="InterPro" id="IPR025867">
    <property type="entry name" value="MnmE_helical"/>
</dbReference>
<feature type="binding site" evidence="6">
    <location>
        <position position="20"/>
    </location>
    <ligand>
        <name>(6S)-5-formyl-5,6,7,8-tetrahydrofolate</name>
        <dbReference type="ChEBI" id="CHEBI:57457"/>
    </ligand>
</feature>
<dbReference type="Proteomes" id="UP000886857">
    <property type="component" value="Unassembled WGS sequence"/>
</dbReference>
<feature type="binding site" evidence="6">
    <location>
        <position position="232"/>
    </location>
    <ligand>
        <name>K(+)</name>
        <dbReference type="ChEBI" id="CHEBI:29103"/>
    </ligand>
</feature>
<name>A0A9D1NAB4_9FIRM</name>
<keyword evidence="6" id="KW-0479">Metal-binding</keyword>
<reference evidence="9" key="1">
    <citation type="submission" date="2020-10" db="EMBL/GenBank/DDBJ databases">
        <authorList>
            <person name="Gilroy R."/>
        </authorList>
    </citation>
    <scope>NUCLEOTIDE SEQUENCE</scope>
    <source>
        <strain evidence="9">10406</strain>
    </source>
</reference>
<dbReference type="NCBIfam" id="TIGR00450">
    <property type="entry name" value="mnmE_trmE_thdF"/>
    <property type="match status" value="1"/>
</dbReference>
<evidence type="ECO:0000256" key="6">
    <source>
        <dbReference type="HAMAP-Rule" id="MF_00379"/>
    </source>
</evidence>
<feature type="binding site" evidence="6">
    <location>
        <position position="236"/>
    </location>
    <ligand>
        <name>Mg(2+)</name>
        <dbReference type="ChEBI" id="CHEBI:18420"/>
    </ligand>
</feature>
<comment type="subcellular location">
    <subcellularLocation>
        <location evidence="6">Cytoplasm</location>
    </subcellularLocation>
</comment>
<dbReference type="Gene3D" id="1.20.120.430">
    <property type="entry name" value="tRNA modification GTPase MnmE domain 2"/>
    <property type="match status" value="1"/>
</dbReference>
<reference evidence="9" key="2">
    <citation type="journal article" date="2021" name="PeerJ">
        <title>Extensive microbial diversity within the chicken gut microbiome revealed by metagenomics and culture.</title>
        <authorList>
            <person name="Gilroy R."/>
            <person name="Ravi A."/>
            <person name="Getino M."/>
            <person name="Pursley I."/>
            <person name="Horton D.L."/>
            <person name="Alikhan N.F."/>
            <person name="Baker D."/>
            <person name="Gharbi K."/>
            <person name="Hall N."/>
            <person name="Watson M."/>
            <person name="Adriaenssens E.M."/>
            <person name="Foster-Nyarko E."/>
            <person name="Jarju S."/>
            <person name="Secka A."/>
            <person name="Antonio M."/>
            <person name="Oren A."/>
            <person name="Chaudhuri R.R."/>
            <person name="La Ragione R."/>
            <person name="Hildebrand F."/>
            <person name="Pallen M.J."/>
        </authorList>
    </citation>
    <scope>NUCLEOTIDE SEQUENCE</scope>
    <source>
        <strain evidence="9">10406</strain>
    </source>
</reference>
<comment type="cofactor">
    <cofactor evidence="6">
        <name>K(+)</name>
        <dbReference type="ChEBI" id="CHEBI:29103"/>
    </cofactor>
    <text evidence="6">Binds 1 potassium ion per subunit.</text>
</comment>
<dbReference type="Gene3D" id="3.40.50.300">
    <property type="entry name" value="P-loop containing nucleotide triphosphate hydrolases"/>
    <property type="match status" value="1"/>
</dbReference>
<dbReference type="GO" id="GO:0046872">
    <property type="term" value="F:metal ion binding"/>
    <property type="evidence" value="ECO:0007669"/>
    <property type="project" value="UniProtKB-KW"/>
</dbReference>
<proteinExistence type="inferred from homology"/>
<feature type="binding site" evidence="6">
    <location>
        <position position="127"/>
    </location>
    <ligand>
        <name>(6S)-5-formyl-5,6,7,8-tetrahydrofolate</name>
        <dbReference type="ChEBI" id="CHEBI:57457"/>
    </ligand>
</feature>
<sequence length="446" mass="47217">MNTIAAVSTPAGAGGIGIIRVSGKDARAIADAVFVCRGREKGRGAANALTSSPMTMIFGDFVAEDFRDRGYAVFFPADRAYTGEDTVEFYLHGGVRIMRGALEECLKKGARAAERGEFTRRAFLAGRMDLADAEGVADMINAESAAGLRAAYRLMDGSVSRRINLIADRLLSVMTGLEAVLDYPEETEDEVLPPLEGSVREALADTRALLATAKSGRMAKHGITAVLTGKPNAGKSSLFNALLGDDRAIVTPVAGTTRDTVEGSVECDGVRINFVDTAGLRDSSDAVESEGIARARKAAAHADVVLRVVDTVSEGRGGGEYEDYDAPVFTVLNKCDLTSYACPRRAGWFAVSAKEGIGVPELRRAIASLMGEGLTQGGELITSERHISALYRAKNALEAALRGINDTPDCILVCLREAYDALGEITGSTATQAVVDSVFEKFCVGK</sequence>
<dbReference type="GO" id="GO:0030488">
    <property type="term" value="P:tRNA methylation"/>
    <property type="evidence" value="ECO:0007669"/>
    <property type="project" value="TreeGrafter"/>
</dbReference>
<comment type="subunit">
    <text evidence="6">Homodimer. Heterotetramer of two MnmE and two MnmG subunits.</text>
</comment>
<feature type="binding site" evidence="6">
    <location>
        <position position="257"/>
    </location>
    <ligand>
        <name>Mg(2+)</name>
        <dbReference type="ChEBI" id="CHEBI:18420"/>
    </ligand>
</feature>
<dbReference type="InterPro" id="IPR027368">
    <property type="entry name" value="MnmE_dom2"/>
</dbReference>
<accession>A0A9D1NAB4</accession>
<dbReference type="InterPro" id="IPR027417">
    <property type="entry name" value="P-loop_NTPase"/>
</dbReference>
<dbReference type="CDD" id="cd04164">
    <property type="entry name" value="trmE"/>
    <property type="match status" value="1"/>
</dbReference>
<evidence type="ECO:0000313" key="10">
    <source>
        <dbReference type="Proteomes" id="UP000886857"/>
    </source>
</evidence>
<evidence type="ECO:0000256" key="4">
    <source>
        <dbReference type="ARBA" id="ARBA00022958"/>
    </source>
</evidence>
<feature type="binding site" evidence="6">
    <location>
        <begin position="251"/>
        <end position="257"/>
    </location>
    <ligand>
        <name>GTP</name>
        <dbReference type="ChEBI" id="CHEBI:37565"/>
    </ligand>
</feature>
<dbReference type="GO" id="GO:0005829">
    <property type="term" value="C:cytosol"/>
    <property type="evidence" value="ECO:0007669"/>
    <property type="project" value="TreeGrafter"/>
</dbReference>
<keyword evidence="6" id="KW-0378">Hydrolase</keyword>
<feature type="binding site" evidence="6">
    <location>
        <position position="251"/>
    </location>
    <ligand>
        <name>K(+)</name>
        <dbReference type="ChEBI" id="CHEBI:29103"/>
    </ligand>
</feature>
<keyword evidence="6" id="KW-0963">Cytoplasm</keyword>
<dbReference type="InterPro" id="IPR004520">
    <property type="entry name" value="GTPase_MnmE"/>
</dbReference>
<protein>
    <recommendedName>
        <fullName evidence="6">tRNA modification GTPase MnmE</fullName>
        <ecNumber evidence="6">3.6.-.-</ecNumber>
    </recommendedName>
</protein>
<feature type="binding site" evidence="6">
    <location>
        <position position="446"/>
    </location>
    <ligand>
        <name>(6S)-5-formyl-5,6,7,8-tetrahydrofolate</name>
        <dbReference type="ChEBI" id="CHEBI:57457"/>
    </ligand>
</feature>
<keyword evidence="2 6" id="KW-0819">tRNA processing</keyword>
<dbReference type="EMBL" id="DVOE01000092">
    <property type="protein sequence ID" value="HIU99413.1"/>
    <property type="molecule type" value="Genomic_DNA"/>
</dbReference>
<dbReference type="SUPFAM" id="SSF52540">
    <property type="entry name" value="P-loop containing nucleoside triphosphate hydrolases"/>
    <property type="match status" value="1"/>
</dbReference>
<dbReference type="GO" id="GO:0005525">
    <property type="term" value="F:GTP binding"/>
    <property type="evidence" value="ECO:0007669"/>
    <property type="project" value="UniProtKB-UniRule"/>
</dbReference>
<evidence type="ECO:0000256" key="2">
    <source>
        <dbReference type="ARBA" id="ARBA00022694"/>
    </source>
</evidence>
<dbReference type="InterPro" id="IPR006073">
    <property type="entry name" value="GTP-bd"/>
</dbReference>
<dbReference type="Pfam" id="PF10396">
    <property type="entry name" value="TrmE_N"/>
    <property type="match status" value="1"/>
</dbReference>
<gene>
    <name evidence="6 9" type="primary">mnmE</name>
    <name evidence="6" type="synonym">trmE</name>
    <name evidence="9" type="ORF">IAC73_06190</name>
</gene>
<keyword evidence="5 6" id="KW-0342">GTP-binding</keyword>
<dbReference type="AlphaFoldDB" id="A0A9D1NAB4"/>
<keyword evidence="6" id="KW-0460">Magnesium</keyword>
<dbReference type="Gene3D" id="3.30.1360.120">
    <property type="entry name" value="Probable tRNA modification gtpase trme, domain 1"/>
    <property type="match status" value="1"/>
</dbReference>
<feature type="binding site" evidence="6">
    <location>
        <position position="88"/>
    </location>
    <ligand>
        <name>(6S)-5-formyl-5,6,7,8-tetrahydrofolate</name>
        <dbReference type="ChEBI" id="CHEBI:57457"/>
    </ligand>
</feature>
<comment type="caution">
    <text evidence="9">The sequence shown here is derived from an EMBL/GenBank/DDBJ whole genome shotgun (WGS) entry which is preliminary data.</text>
</comment>
<dbReference type="Pfam" id="PF01926">
    <property type="entry name" value="MMR_HSR1"/>
    <property type="match status" value="1"/>
</dbReference>
<evidence type="ECO:0000256" key="7">
    <source>
        <dbReference type="RuleBase" id="RU003313"/>
    </source>
</evidence>
<feature type="binding site" evidence="6">
    <location>
        <position position="256"/>
    </location>
    <ligand>
        <name>K(+)</name>
        <dbReference type="ChEBI" id="CHEBI:29103"/>
    </ligand>
</feature>